<dbReference type="RefSeq" id="XP_018454005.1">
    <property type="nucleotide sequence ID" value="XM_018598503.1"/>
</dbReference>
<proteinExistence type="predicted"/>
<dbReference type="GO" id="GO:0003676">
    <property type="term" value="F:nucleic acid binding"/>
    <property type="evidence" value="ECO:0007669"/>
    <property type="project" value="InterPro"/>
</dbReference>
<dbReference type="Proteomes" id="UP000504610">
    <property type="component" value="Chromosome 9"/>
</dbReference>
<dbReference type="Pfam" id="PF13456">
    <property type="entry name" value="RVT_3"/>
    <property type="match status" value="1"/>
</dbReference>
<evidence type="ECO:0000313" key="3">
    <source>
        <dbReference type="RefSeq" id="XP_018454005.1"/>
    </source>
</evidence>
<dbReference type="KEGG" id="rsz:108825175"/>
<dbReference type="CDD" id="cd06222">
    <property type="entry name" value="RNase_H_like"/>
    <property type="match status" value="1"/>
</dbReference>
<dbReference type="PANTHER" id="PTHR47074:SF48">
    <property type="entry name" value="POLYNUCLEOTIDYL TRANSFERASE, RIBONUCLEASE H-LIKE SUPERFAMILY PROTEIN"/>
    <property type="match status" value="1"/>
</dbReference>
<dbReference type="InterPro" id="IPR052929">
    <property type="entry name" value="RNase_H-like_EbsB-rel"/>
</dbReference>
<gene>
    <name evidence="3" type="primary">LOC108825175</name>
</gene>
<evidence type="ECO:0000313" key="2">
    <source>
        <dbReference type="Proteomes" id="UP000504610"/>
    </source>
</evidence>
<name>A0A6J0L1G8_RAPSA</name>
<dbReference type="PANTHER" id="PTHR47074">
    <property type="entry name" value="BNAC02G40300D PROTEIN"/>
    <property type="match status" value="1"/>
</dbReference>
<dbReference type="SUPFAM" id="SSF53098">
    <property type="entry name" value="Ribonuclease H-like"/>
    <property type="match status" value="1"/>
</dbReference>
<dbReference type="InterPro" id="IPR044730">
    <property type="entry name" value="RNase_H-like_dom_plant"/>
</dbReference>
<evidence type="ECO:0000259" key="1">
    <source>
        <dbReference type="Pfam" id="PF13456"/>
    </source>
</evidence>
<dbReference type="GeneID" id="108825175"/>
<keyword evidence="2" id="KW-1185">Reference proteome</keyword>
<reference evidence="2" key="1">
    <citation type="journal article" date="2019" name="Database">
        <title>The radish genome database (RadishGD): an integrated information resource for radish genomics.</title>
        <authorList>
            <person name="Yu H.J."/>
            <person name="Baek S."/>
            <person name="Lee Y.J."/>
            <person name="Cho A."/>
            <person name="Mun J.H."/>
        </authorList>
    </citation>
    <scope>NUCLEOTIDE SEQUENCE [LARGE SCALE GENOMIC DNA]</scope>
    <source>
        <strain evidence="2">cv. WK10039</strain>
    </source>
</reference>
<dbReference type="OrthoDB" id="1733298at2759"/>
<dbReference type="InterPro" id="IPR036397">
    <property type="entry name" value="RNaseH_sf"/>
</dbReference>
<feature type="domain" description="RNase H type-1" evidence="1">
    <location>
        <begin position="69"/>
        <end position="191"/>
    </location>
</feature>
<dbReference type="InterPro" id="IPR012337">
    <property type="entry name" value="RNaseH-like_sf"/>
</dbReference>
<accession>A0A6J0L1G8</accession>
<organism evidence="2 3">
    <name type="scientific">Raphanus sativus</name>
    <name type="common">Radish</name>
    <name type="synonym">Raphanus raphanistrum var. sativus</name>
    <dbReference type="NCBI Taxonomy" id="3726"/>
    <lineage>
        <taxon>Eukaryota</taxon>
        <taxon>Viridiplantae</taxon>
        <taxon>Streptophyta</taxon>
        <taxon>Embryophyta</taxon>
        <taxon>Tracheophyta</taxon>
        <taxon>Spermatophyta</taxon>
        <taxon>Magnoliopsida</taxon>
        <taxon>eudicotyledons</taxon>
        <taxon>Gunneridae</taxon>
        <taxon>Pentapetalae</taxon>
        <taxon>rosids</taxon>
        <taxon>malvids</taxon>
        <taxon>Brassicales</taxon>
        <taxon>Brassicaceae</taxon>
        <taxon>Brassiceae</taxon>
        <taxon>Raphanus</taxon>
    </lineage>
</organism>
<dbReference type="Gene3D" id="3.30.420.10">
    <property type="entry name" value="Ribonuclease H-like superfamily/Ribonuclease H"/>
    <property type="match status" value="1"/>
</dbReference>
<dbReference type="InterPro" id="IPR002156">
    <property type="entry name" value="RNaseH_domain"/>
</dbReference>
<protein>
    <submittedName>
        <fullName evidence="3">Uncharacterized protein LOC108825175</fullName>
    </submittedName>
</protein>
<reference evidence="3" key="2">
    <citation type="submission" date="2025-08" db="UniProtKB">
        <authorList>
            <consortium name="RefSeq"/>
        </authorList>
    </citation>
    <scope>IDENTIFICATION</scope>
    <source>
        <tissue evidence="3">Leaf</tissue>
    </source>
</reference>
<dbReference type="GO" id="GO:0004523">
    <property type="term" value="F:RNA-DNA hybrid ribonuclease activity"/>
    <property type="evidence" value="ECO:0007669"/>
    <property type="project" value="InterPro"/>
</dbReference>
<sequence length="209" mass="24263">MLWRLWKNRNELLFRSKDYEAQTTVEKVWEDVKEWNKRDEAKIPVAKPPIIEEPVKRWTAPPPLWTKCNSDGSWNKDTEEGGGAGWILRDHHRSLLWAGAKKLNGLGSALEAEAEALRWAIYSMRGFAYRNVIFETDSLVLKRLITGEEELWPRMRPIIQEIQSLLEGDRGFQVGFYPRSSNKVADRIAKETVTFTSIVHKLYSIRHVG</sequence>
<dbReference type="AlphaFoldDB" id="A0A6J0L1G8"/>